<sequence>MLTLAIFGVLIFLLLINVPVVVAIGLTSVVFFVGLGDARLLAMLPHRMYYGTTGFTLLAIPFFILAGNLMNTGGITDRIFRFAQSMVGHVAGGIGQVNIVASVIFSGMSGSAVADAAGLGQIEHKAMVDQGYDPADSATLVAASSVIGPVIPPSIPFVLYGSITSVSVARLFLAGFIPGIMMALGMMIALSILAKRRNYPRAEHKASVRERFSAFNGAFWPLMAPVIIVGGIMSGYFTPTEASVVVCVYAAALGFYYKDLKLKQIPSIIYKSIAQSVSLLFIISSANFFGWLIIHQKIPDSVIETLVGFGATQSIVMWIVIGIVLTMGLFLEGNAIFLITLPLFMPIATMFDIDLVNFGVVMVLLIMIGNLTPPVGMCLFAVDSFAKVGMPALAKRVWPYLLMILLITLLIAFVPSISLFLPNLIMGEM</sequence>
<feature type="transmembrane region" description="Helical" evidence="7">
    <location>
        <begin position="214"/>
        <end position="236"/>
    </location>
</feature>
<comment type="function">
    <text evidence="7">Part of the tripartite ATP-independent periplasmic (TRAP) transport system.</text>
</comment>
<feature type="transmembrane region" description="Helical" evidence="7">
    <location>
        <begin position="82"/>
        <end position="105"/>
    </location>
</feature>
<evidence type="ECO:0000256" key="5">
    <source>
        <dbReference type="ARBA" id="ARBA00022989"/>
    </source>
</evidence>
<proteinExistence type="inferred from homology"/>
<keyword evidence="7" id="KW-0813">Transport</keyword>
<keyword evidence="3 7" id="KW-0997">Cell inner membrane</keyword>
<dbReference type="Pfam" id="PF06808">
    <property type="entry name" value="DctM"/>
    <property type="match status" value="1"/>
</dbReference>
<feature type="transmembrane region" description="Helical" evidence="7">
    <location>
        <begin position="315"/>
        <end position="344"/>
    </location>
</feature>
<dbReference type="PANTHER" id="PTHR33362">
    <property type="entry name" value="SIALIC ACID TRAP TRANSPORTER PERMEASE PROTEIN SIAT-RELATED"/>
    <property type="match status" value="1"/>
</dbReference>
<evidence type="ECO:0000259" key="8">
    <source>
        <dbReference type="Pfam" id="PF06808"/>
    </source>
</evidence>
<dbReference type="GO" id="GO:0022857">
    <property type="term" value="F:transmembrane transporter activity"/>
    <property type="evidence" value="ECO:0007669"/>
    <property type="project" value="UniProtKB-UniRule"/>
</dbReference>
<dbReference type="RefSeq" id="WP_120353473.1">
    <property type="nucleotide sequence ID" value="NZ_RAQO01000004.1"/>
</dbReference>
<evidence type="ECO:0000313" key="9">
    <source>
        <dbReference type="EMBL" id="RKF19467.1"/>
    </source>
</evidence>
<evidence type="ECO:0000256" key="4">
    <source>
        <dbReference type="ARBA" id="ARBA00022692"/>
    </source>
</evidence>
<dbReference type="InterPro" id="IPR010656">
    <property type="entry name" value="DctM"/>
</dbReference>
<keyword evidence="10" id="KW-1185">Reference proteome</keyword>
<evidence type="ECO:0000256" key="6">
    <source>
        <dbReference type="ARBA" id="ARBA00023136"/>
    </source>
</evidence>
<dbReference type="GO" id="GO:0005886">
    <property type="term" value="C:plasma membrane"/>
    <property type="evidence" value="ECO:0007669"/>
    <property type="project" value="UniProtKB-SubCell"/>
</dbReference>
<feature type="transmembrane region" description="Helical" evidence="7">
    <location>
        <begin position="397"/>
        <end position="421"/>
    </location>
</feature>
<comment type="similarity">
    <text evidence="7">Belongs to the TRAP transporter large permease family.</text>
</comment>
<keyword evidence="5 7" id="KW-1133">Transmembrane helix</keyword>
<feature type="transmembrane region" description="Helical" evidence="7">
    <location>
        <begin position="242"/>
        <end position="257"/>
    </location>
</feature>
<dbReference type="EMBL" id="RAQO01000004">
    <property type="protein sequence ID" value="RKF19467.1"/>
    <property type="molecule type" value="Genomic_DNA"/>
</dbReference>
<dbReference type="AlphaFoldDB" id="A0A420EFK2"/>
<dbReference type="NCBIfam" id="TIGR00786">
    <property type="entry name" value="dctM"/>
    <property type="match status" value="1"/>
</dbReference>
<feature type="transmembrane region" description="Helical" evidence="7">
    <location>
        <begin position="47"/>
        <end position="70"/>
    </location>
</feature>
<evidence type="ECO:0000256" key="3">
    <source>
        <dbReference type="ARBA" id="ARBA00022519"/>
    </source>
</evidence>
<protein>
    <recommendedName>
        <fullName evidence="7">TRAP transporter large permease protein</fullName>
    </recommendedName>
</protein>
<name>A0A420EFK2_9ALTE</name>
<feature type="domain" description="TRAP C4-dicarboxylate transport system permease DctM subunit" evidence="8">
    <location>
        <begin position="7"/>
        <end position="417"/>
    </location>
</feature>
<dbReference type="OrthoDB" id="8627919at2"/>
<reference evidence="9 10" key="1">
    <citation type="submission" date="2018-09" db="EMBL/GenBank/DDBJ databases">
        <authorList>
            <person name="Wang Z."/>
        </authorList>
    </citation>
    <scope>NUCLEOTIDE SEQUENCE [LARGE SCALE GENOMIC DNA]</scope>
    <source>
        <strain evidence="9 10">ALS 81</strain>
    </source>
</reference>
<dbReference type="InterPro" id="IPR004681">
    <property type="entry name" value="TRAP_DctM"/>
</dbReference>
<keyword evidence="4 7" id="KW-0812">Transmembrane</keyword>
<feature type="transmembrane region" description="Helical" evidence="7">
    <location>
        <begin position="171"/>
        <end position="193"/>
    </location>
</feature>
<feature type="transmembrane region" description="Helical" evidence="7">
    <location>
        <begin position="356"/>
        <end position="382"/>
    </location>
</feature>
<comment type="caution">
    <text evidence="9">The sequence shown here is derived from an EMBL/GenBank/DDBJ whole genome shotgun (WGS) entry which is preliminary data.</text>
</comment>
<comment type="subcellular location">
    <subcellularLocation>
        <location evidence="1 7">Cell inner membrane</location>
        <topology evidence="1 7">Multi-pass membrane protein</topology>
    </subcellularLocation>
</comment>
<organism evidence="9 10">
    <name type="scientific">Alginatibacterium sediminis</name>
    <dbReference type="NCBI Taxonomy" id="2164068"/>
    <lineage>
        <taxon>Bacteria</taxon>
        <taxon>Pseudomonadati</taxon>
        <taxon>Pseudomonadota</taxon>
        <taxon>Gammaproteobacteria</taxon>
        <taxon>Alteromonadales</taxon>
        <taxon>Alteromonadaceae</taxon>
        <taxon>Alginatibacterium</taxon>
    </lineage>
</organism>
<dbReference type="PANTHER" id="PTHR33362:SF3">
    <property type="entry name" value="SIALIC ACID TRAP TRANSPORTER PERMEASE PROTEIN SIAT"/>
    <property type="match status" value="1"/>
</dbReference>
<comment type="caution">
    <text evidence="7">Lacks conserved residue(s) required for the propagation of feature annotation.</text>
</comment>
<dbReference type="Proteomes" id="UP000286482">
    <property type="component" value="Unassembled WGS sequence"/>
</dbReference>
<comment type="subunit">
    <text evidence="7">The complex comprises the extracytoplasmic solute receptor protein and the two transmembrane proteins.</text>
</comment>
<keyword evidence="6 7" id="KW-0472">Membrane</keyword>
<evidence type="ECO:0000256" key="1">
    <source>
        <dbReference type="ARBA" id="ARBA00004429"/>
    </source>
</evidence>
<evidence type="ECO:0000256" key="7">
    <source>
        <dbReference type="RuleBase" id="RU369079"/>
    </source>
</evidence>
<evidence type="ECO:0000313" key="10">
    <source>
        <dbReference type="Proteomes" id="UP000286482"/>
    </source>
</evidence>
<feature type="transmembrane region" description="Helical" evidence="7">
    <location>
        <begin position="277"/>
        <end position="295"/>
    </location>
</feature>
<evidence type="ECO:0000256" key="2">
    <source>
        <dbReference type="ARBA" id="ARBA00022475"/>
    </source>
</evidence>
<accession>A0A420EFK2</accession>
<dbReference type="PIRSF" id="PIRSF006066">
    <property type="entry name" value="HI0050"/>
    <property type="match status" value="1"/>
</dbReference>
<keyword evidence="2" id="KW-1003">Cell membrane</keyword>
<gene>
    <name evidence="9" type="ORF">DBZ36_03085</name>
</gene>